<evidence type="ECO:0000256" key="1">
    <source>
        <dbReference type="SAM" id="SignalP"/>
    </source>
</evidence>
<gene>
    <name evidence="2" type="ORF">EV191_1011078</name>
</gene>
<protein>
    <submittedName>
        <fullName evidence="2">Uncharacterized protein</fullName>
    </submittedName>
</protein>
<proteinExistence type="predicted"/>
<dbReference type="OrthoDB" id="3533852at2"/>
<dbReference type="RefSeq" id="WP_132875644.1">
    <property type="nucleotide sequence ID" value="NZ_SLXQ01000001.1"/>
</dbReference>
<name>A0A4V2SV79_9PSEU</name>
<evidence type="ECO:0000313" key="3">
    <source>
        <dbReference type="Proteomes" id="UP000294911"/>
    </source>
</evidence>
<feature type="chain" id="PRO_5020762120" evidence="1">
    <location>
        <begin position="30"/>
        <end position="161"/>
    </location>
</feature>
<keyword evidence="3" id="KW-1185">Reference proteome</keyword>
<keyword evidence="1" id="KW-0732">Signal</keyword>
<accession>A0A4V2SV79</accession>
<comment type="caution">
    <text evidence="2">The sequence shown here is derived from an EMBL/GenBank/DDBJ whole genome shotgun (WGS) entry which is preliminary data.</text>
</comment>
<dbReference type="EMBL" id="SLXQ01000001">
    <property type="protein sequence ID" value="TCP57126.1"/>
    <property type="molecule type" value="Genomic_DNA"/>
</dbReference>
<reference evidence="2 3" key="1">
    <citation type="submission" date="2019-03" db="EMBL/GenBank/DDBJ databases">
        <title>Genomic Encyclopedia of Type Strains, Phase IV (KMG-IV): sequencing the most valuable type-strain genomes for metagenomic binning, comparative biology and taxonomic classification.</title>
        <authorList>
            <person name="Goeker M."/>
        </authorList>
    </citation>
    <scope>NUCLEOTIDE SEQUENCE [LARGE SCALE GENOMIC DNA]</scope>
    <source>
        <strain evidence="2 3">DSM 45765</strain>
    </source>
</reference>
<dbReference type="Proteomes" id="UP000294911">
    <property type="component" value="Unassembled WGS sequence"/>
</dbReference>
<evidence type="ECO:0000313" key="2">
    <source>
        <dbReference type="EMBL" id="TCP57126.1"/>
    </source>
</evidence>
<organism evidence="2 3">
    <name type="scientific">Tamaricihabitans halophyticus</name>
    <dbReference type="NCBI Taxonomy" id="1262583"/>
    <lineage>
        <taxon>Bacteria</taxon>
        <taxon>Bacillati</taxon>
        <taxon>Actinomycetota</taxon>
        <taxon>Actinomycetes</taxon>
        <taxon>Pseudonocardiales</taxon>
        <taxon>Pseudonocardiaceae</taxon>
        <taxon>Tamaricihabitans</taxon>
    </lineage>
</organism>
<feature type="signal peptide" evidence="1">
    <location>
        <begin position="1"/>
        <end position="29"/>
    </location>
</feature>
<sequence length="161" mass="17072">MSRKIFAGTLGALALAVATLGIAAPAASAAPAKLSHSEATAKLEDAGIKWQSSGNCSDRDQPNCTSFEQVNEATIDGIIDFKGSSDCALTLTGGTETGHADGTHSHWNGYKVDFSPTSCTADYIRGNFSEVDSPAWGSEQWKDDSGNLYTLEGNHWDVTYY</sequence>
<dbReference type="AlphaFoldDB" id="A0A4V2SV79"/>